<dbReference type="RefSeq" id="WP_141374184.1">
    <property type="nucleotide sequence ID" value="NZ_BAPL01000016.1"/>
</dbReference>
<dbReference type="AlphaFoldDB" id="A0A4Y3TPC9"/>
<keyword evidence="5 7" id="KW-0378">Hydrolase</keyword>
<dbReference type="UniPathway" id="UPA00619">
    <property type="reaction ID" value="UER00676"/>
</dbReference>
<sequence>MAKPQPQAIPSVPQAHGLAISGIALFTDNYAWLLRDRATGAIAVVDPGDNAPVEAALAPYGGRLDLILLTHHHADHIGGAEALRERTGARLAGPAAEQHRLPRLDIPLTDGQSIAVGASVGTVIATPGHTLGHLCYFFPDPAALFCGDTLFSLGCGRLFEGTAAQLFDSLRRLSALPPETLVYCGHEYTLANSAFALAVEPNNPALLQRVEEVRRLRAQGQPTVPSTLAVECATNPFLRAPDSQTLAALRARKDTF</sequence>
<dbReference type="PANTHER" id="PTHR43705:SF1">
    <property type="entry name" value="HYDROXYACYLGLUTATHIONE HYDROLASE GLOB"/>
    <property type="match status" value="1"/>
</dbReference>
<evidence type="ECO:0000256" key="5">
    <source>
        <dbReference type="ARBA" id="ARBA00022801"/>
    </source>
</evidence>
<dbReference type="PIRSF" id="PIRSF005457">
    <property type="entry name" value="Glx"/>
    <property type="match status" value="1"/>
</dbReference>
<evidence type="ECO:0000256" key="4">
    <source>
        <dbReference type="ARBA" id="ARBA00022723"/>
    </source>
</evidence>
<organism evidence="9 10">
    <name type="scientific">Acetobacter peroxydans</name>
    <dbReference type="NCBI Taxonomy" id="104098"/>
    <lineage>
        <taxon>Bacteria</taxon>
        <taxon>Pseudomonadati</taxon>
        <taxon>Pseudomonadota</taxon>
        <taxon>Alphaproteobacteria</taxon>
        <taxon>Acetobacterales</taxon>
        <taxon>Acetobacteraceae</taxon>
        <taxon>Acetobacter</taxon>
    </lineage>
</organism>
<dbReference type="Proteomes" id="UP000317730">
    <property type="component" value="Unassembled WGS sequence"/>
</dbReference>
<evidence type="ECO:0000313" key="10">
    <source>
        <dbReference type="Proteomes" id="UP000317730"/>
    </source>
</evidence>
<dbReference type="InterPro" id="IPR035680">
    <property type="entry name" value="Clx_II_MBL"/>
</dbReference>
<dbReference type="Pfam" id="PF00753">
    <property type="entry name" value="Lactamase_B"/>
    <property type="match status" value="1"/>
</dbReference>
<dbReference type="GO" id="GO:0019243">
    <property type="term" value="P:methylglyoxal catabolic process to D-lactate via S-lactoyl-glutathione"/>
    <property type="evidence" value="ECO:0007669"/>
    <property type="project" value="UniProtKB-UniRule"/>
</dbReference>
<dbReference type="EMBL" id="BJMV01000001">
    <property type="protein sequence ID" value="GEB84206.1"/>
    <property type="molecule type" value="Genomic_DNA"/>
</dbReference>
<dbReference type="InterPro" id="IPR050110">
    <property type="entry name" value="Glyoxalase_II_hydrolase"/>
</dbReference>
<dbReference type="NCBIfam" id="TIGR03413">
    <property type="entry name" value="GSH_gloB"/>
    <property type="match status" value="1"/>
</dbReference>
<dbReference type="InterPro" id="IPR032282">
    <property type="entry name" value="HAGH_C"/>
</dbReference>
<reference evidence="9 10" key="1">
    <citation type="submission" date="2019-06" db="EMBL/GenBank/DDBJ databases">
        <title>Whole genome shotgun sequence of Acetobacter peroxydans NBRC 13755.</title>
        <authorList>
            <person name="Hosoyama A."/>
            <person name="Uohara A."/>
            <person name="Ohji S."/>
            <person name="Ichikawa N."/>
        </authorList>
    </citation>
    <scope>NUCLEOTIDE SEQUENCE [LARGE SCALE GENOMIC DNA]</scope>
    <source>
        <strain evidence="9 10">NBRC 13755</strain>
    </source>
</reference>
<feature type="binding site" evidence="7">
    <location>
        <position position="129"/>
    </location>
    <ligand>
        <name>Zn(2+)</name>
        <dbReference type="ChEBI" id="CHEBI:29105"/>
        <label>1</label>
    </ligand>
</feature>
<comment type="pathway">
    <text evidence="2 7">Secondary metabolite metabolism; methylglyoxal degradation; (R)-lactate from methylglyoxal: step 2/2.</text>
</comment>
<dbReference type="PANTHER" id="PTHR43705">
    <property type="entry name" value="HYDROXYACYLGLUTATHIONE HYDROLASE"/>
    <property type="match status" value="1"/>
</dbReference>
<dbReference type="InterPro" id="IPR001279">
    <property type="entry name" value="Metallo-B-lactamas"/>
</dbReference>
<dbReference type="InterPro" id="IPR017782">
    <property type="entry name" value="Hydroxyacylglutathione_Hdrlase"/>
</dbReference>
<evidence type="ECO:0000256" key="3">
    <source>
        <dbReference type="ARBA" id="ARBA00006759"/>
    </source>
</evidence>
<name>A0A4Y3TPC9_9PROT</name>
<dbReference type="PROSITE" id="PS00743">
    <property type="entry name" value="BETA_LACTAMASE_B_1"/>
    <property type="match status" value="1"/>
</dbReference>
<evidence type="ECO:0000256" key="7">
    <source>
        <dbReference type="HAMAP-Rule" id="MF_01374"/>
    </source>
</evidence>
<feature type="binding site" evidence="7">
    <location>
        <position position="76"/>
    </location>
    <ligand>
        <name>Zn(2+)</name>
        <dbReference type="ChEBI" id="CHEBI:29105"/>
        <label>2</label>
    </ligand>
</feature>
<dbReference type="GO" id="GO:0004416">
    <property type="term" value="F:hydroxyacylglutathione hydrolase activity"/>
    <property type="evidence" value="ECO:0007669"/>
    <property type="project" value="UniProtKB-UniRule"/>
</dbReference>
<dbReference type="InterPro" id="IPR036866">
    <property type="entry name" value="RibonucZ/Hydroxyglut_hydro"/>
</dbReference>
<comment type="cofactor">
    <cofactor evidence="7">
        <name>Zn(2+)</name>
        <dbReference type="ChEBI" id="CHEBI:29105"/>
    </cofactor>
    <text evidence="7">Binds 2 Zn(2+) ions per subunit.</text>
</comment>
<feature type="binding site" evidence="7">
    <location>
        <position position="148"/>
    </location>
    <ligand>
        <name>Zn(2+)</name>
        <dbReference type="ChEBI" id="CHEBI:29105"/>
        <label>1</label>
    </ligand>
</feature>
<dbReference type="HAMAP" id="MF_01374">
    <property type="entry name" value="Glyoxalase_2"/>
    <property type="match status" value="1"/>
</dbReference>
<feature type="binding site" evidence="7">
    <location>
        <position position="186"/>
    </location>
    <ligand>
        <name>Zn(2+)</name>
        <dbReference type="ChEBI" id="CHEBI:29105"/>
        <label>2</label>
    </ligand>
</feature>
<comment type="subunit">
    <text evidence="7">Monomer.</text>
</comment>
<feature type="binding site" evidence="7">
    <location>
        <position position="75"/>
    </location>
    <ligand>
        <name>Zn(2+)</name>
        <dbReference type="ChEBI" id="CHEBI:29105"/>
        <label>2</label>
    </ligand>
</feature>
<evidence type="ECO:0000256" key="1">
    <source>
        <dbReference type="ARBA" id="ARBA00001623"/>
    </source>
</evidence>
<dbReference type="GO" id="GO:0008800">
    <property type="term" value="F:beta-lactamase activity"/>
    <property type="evidence" value="ECO:0007669"/>
    <property type="project" value="InterPro"/>
</dbReference>
<feature type="binding site" evidence="7">
    <location>
        <position position="71"/>
    </location>
    <ligand>
        <name>Zn(2+)</name>
        <dbReference type="ChEBI" id="CHEBI:29105"/>
        <label>1</label>
    </ligand>
</feature>
<evidence type="ECO:0000256" key="6">
    <source>
        <dbReference type="ARBA" id="ARBA00022833"/>
    </source>
</evidence>
<keyword evidence="4 7" id="KW-0479">Metal-binding</keyword>
<feature type="binding site" evidence="7">
    <location>
        <position position="148"/>
    </location>
    <ligand>
        <name>Zn(2+)</name>
        <dbReference type="ChEBI" id="CHEBI:29105"/>
        <label>2</label>
    </ligand>
</feature>
<dbReference type="SUPFAM" id="SSF56281">
    <property type="entry name" value="Metallo-hydrolase/oxidoreductase"/>
    <property type="match status" value="1"/>
</dbReference>
<evidence type="ECO:0000313" key="9">
    <source>
        <dbReference type="EMBL" id="GEB84206.1"/>
    </source>
</evidence>
<comment type="function">
    <text evidence="7">Thiolesterase that catalyzes the hydrolysis of S-D-lactoyl-glutathione to form glutathione and D-lactic acid.</text>
</comment>
<comment type="catalytic activity">
    <reaction evidence="1 7">
        <text>an S-(2-hydroxyacyl)glutathione + H2O = a 2-hydroxy carboxylate + glutathione + H(+)</text>
        <dbReference type="Rhea" id="RHEA:21864"/>
        <dbReference type="ChEBI" id="CHEBI:15377"/>
        <dbReference type="ChEBI" id="CHEBI:15378"/>
        <dbReference type="ChEBI" id="CHEBI:57925"/>
        <dbReference type="ChEBI" id="CHEBI:58896"/>
        <dbReference type="ChEBI" id="CHEBI:71261"/>
        <dbReference type="EC" id="3.1.2.6"/>
    </reaction>
</comment>
<feature type="binding site" evidence="7">
    <location>
        <position position="73"/>
    </location>
    <ligand>
        <name>Zn(2+)</name>
        <dbReference type="ChEBI" id="CHEBI:29105"/>
        <label>1</label>
    </ligand>
</feature>
<gene>
    <name evidence="7 9" type="primary">gloB</name>
    <name evidence="9" type="ORF">APE01nite_00030</name>
</gene>
<dbReference type="SMART" id="SM00849">
    <property type="entry name" value="Lactamase_B"/>
    <property type="match status" value="1"/>
</dbReference>
<dbReference type="InterPro" id="IPR001018">
    <property type="entry name" value="Beta-lactamase_class-B_CS"/>
</dbReference>
<accession>A0A4Y3TPC9</accession>
<comment type="caution">
    <text evidence="9">The sequence shown here is derived from an EMBL/GenBank/DDBJ whole genome shotgun (WGS) entry which is preliminary data.</text>
</comment>
<evidence type="ECO:0000259" key="8">
    <source>
        <dbReference type="SMART" id="SM00849"/>
    </source>
</evidence>
<dbReference type="Gene3D" id="3.60.15.10">
    <property type="entry name" value="Ribonuclease Z/Hydroxyacylglutathione hydrolase-like"/>
    <property type="match status" value="1"/>
</dbReference>
<dbReference type="Pfam" id="PF16123">
    <property type="entry name" value="HAGH_C"/>
    <property type="match status" value="1"/>
</dbReference>
<comment type="similarity">
    <text evidence="3 7">Belongs to the metallo-beta-lactamase superfamily. Glyoxalase II family.</text>
</comment>
<feature type="domain" description="Metallo-beta-lactamase" evidence="8">
    <location>
        <begin position="28"/>
        <end position="186"/>
    </location>
</feature>
<dbReference type="GO" id="GO:0008270">
    <property type="term" value="F:zinc ion binding"/>
    <property type="evidence" value="ECO:0007669"/>
    <property type="project" value="InterPro"/>
</dbReference>
<evidence type="ECO:0000256" key="2">
    <source>
        <dbReference type="ARBA" id="ARBA00004963"/>
    </source>
</evidence>
<proteinExistence type="inferred from homology"/>
<keyword evidence="10" id="KW-1185">Reference proteome</keyword>
<keyword evidence="6 7" id="KW-0862">Zinc</keyword>
<dbReference type="GO" id="GO:0017001">
    <property type="term" value="P:antibiotic catabolic process"/>
    <property type="evidence" value="ECO:0007669"/>
    <property type="project" value="InterPro"/>
</dbReference>
<dbReference type="EC" id="3.1.2.6" evidence="7"/>
<dbReference type="CDD" id="cd07723">
    <property type="entry name" value="hydroxyacylglutathione_hydrolase_MBL-fold"/>
    <property type="match status" value="1"/>
</dbReference>
<dbReference type="OrthoDB" id="9802248at2"/>
<protein>
    <recommendedName>
        <fullName evidence="7">Hydroxyacylglutathione hydrolase</fullName>
        <ecNumber evidence="7">3.1.2.6</ecNumber>
    </recommendedName>
    <alternativeName>
        <fullName evidence="7">Glyoxalase II</fullName>
        <shortName evidence="7">Glx II</shortName>
    </alternativeName>
</protein>